<keyword evidence="3" id="KW-0274">FAD</keyword>
<dbReference type="Gene3D" id="3.30.70.2450">
    <property type="match status" value="1"/>
</dbReference>
<dbReference type="PRINTS" id="PR00420">
    <property type="entry name" value="RNGMNOXGNASE"/>
</dbReference>
<dbReference type="Pfam" id="PF21274">
    <property type="entry name" value="Rng_hyd_C"/>
    <property type="match status" value="1"/>
</dbReference>
<dbReference type="EMBL" id="FMCU01000013">
    <property type="protein sequence ID" value="SCF39307.1"/>
    <property type="molecule type" value="Genomic_DNA"/>
</dbReference>
<evidence type="ECO:0000256" key="3">
    <source>
        <dbReference type="ARBA" id="ARBA00022827"/>
    </source>
</evidence>
<accession>A0A1C5A260</accession>
<dbReference type="GO" id="GO:0016709">
    <property type="term" value="F:oxidoreductase activity, acting on paired donors, with incorporation or reduction of molecular oxygen, NAD(P)H as one donor, and incorporation of one atom of oxygen"/>
    <property type="evidence" value="ECO:0007669"/>
    <property type="project" value="UniProtKB-ARBA"/>
</dbReference>
<reference evidence="6" key="1">
    <citation type="submission" date="2016-06" db="EMBL/GenBank/DDBJ databases">
        <authorList>
            <person name="Varghese N."/>
            <person name="Submissions Spin"/>
        </authorList>
    </citation>
    <scope>NUCLEOTIDE SEQUENCE [LARGE SCALE GENOMIC DNA]</scope>
    <source>
        <strain evidence="6">DSM 44100</strain>
    </source>
</reference>
<dbReference type="GO" id="GO:0071949">
    <property type="term" value="F:FAD binding"/>
    <property type="evidence" value="ECO:0007669"/>
    <property type="project" value="InterPro"/>
</dbReference>
<dbReference type="Gene3D" id="3.40.30.120">
    <property type="match status" value="1"/>
</dbReference>
<dbReference type="SUPFAM" id="SSF51905">
    <property type="entry name" value="FAD/NAD(P)-binding domain"/>
    <property type="match status" value="1"/>
</dbReference>
<dbReference type="PANTHER" id="PTHR43004:SF19">
    <property type="entry name" value="BINDING MONOOXYGENASE, PUTATIVE (JCVI)-RELATED"/>
    <property type="match status" value="1"/>
</dbReference>
<sequence>MEVDVLVVGGGPAGTMLASELRVAGVRTLVVERMTEPFGHPKALGLHARTIEEFELRGAHQELLDGAPKLRGGHFASLPSPLVYEALDSRHPYGLYRTQVEVEELLTARARRLGAEIRRGHELIRLEQDDAGVTAGIRGPDGEYQIRSRYLVGCDGGRSTTRKLAGIGFPGQEPSLAVLLADAKFSGELPVGEGMGPLRPYGVVRPEKRAWFSAVPLFEPGLYRVMVFWYGRTFPDRRAPVTEEEMRAALAEIAGSDFGLCDIEWLTRLTDSSRQAERYRQGRVFLAGDAAHVTFPAGGPGMNMGLQDAMNLGWKLGAAVHGWGDEALLDSYHVERHPVGELVLRNTRLQVVLLDPDPHLQPLRDTFTELLRMPQVNRHFAGLGVALDIRYDLPGEHPMIGRRMPDVPLVTAETRRYLSEYFHRGHGVLVLLDGTAPAVDATTAWKDRVDVVTGTVADPDVPLADAFLVRPDGYVCWAGDPVTGAAQLGVALETWFGPPLR</sequence>
<dbReference type="InterPro" id="IPR050641">
    <property type="entry name" value="RIFMO-like"/>
</dbReference>
<dbReference type="RefSeq" id="WP_091249933.1">
    <property type="nucleotide sequence ID" value="NZ_FMCU01000013.1"/>
</dbReference>
<evidence type="ECO:0000256" key="1">
    <source>
        <dbReference type="ARBA" id="ARBA00001974"/>
    </source>
</evidence>
<keyword evidence="2" id="KW-0285">Flavoprotein</keyword>
<dbReference type="InterPro" id="IPR002938">
    <property type="entry name" value="FAD-bd"/>
</dbReference>
<dbReference type="PANTHER" id="PTHR43004">
    <property type="entry name" value="TRK SYSTEM POTASSIUM UPTAKE PROTEIN"/>
    <property type="match status" value="1"/>
</dbReference>
<evidence type="ECO:0000313" key="6">
    <source>
        <dbReference type="Proteomes" id="UP000198797"/>
    </source>
</evidence>
<evidence type="ECO:0000313" key="5">
    <source>
        <dbReference type="EMBL" id="SCF39307.1"/>
    </source>
</evidence>
<gene>
    <name evidence="5" type="ORF">GA0070216_11313</name>
</gene>
<feature type="domain" description="FAD-binding" evidence="4">
    <location>
        <begin position="2"/>
        <end position="347"/>
    </location>
</feature>
<dbReference type="Pfam" id="PF01494">
    <property type="entry name" value="FAD_binding_3"/>
    <property type="match status" value="1"/>
</dbReference>
<dbReference type="InterPro" id="IPR036188">
    <property type="entry name" value="FAD/NAD-bd_sf"/>
</dbReference>
<dbReference type="STRING" id="121616.GA0070216_11313"/>
<keyword evidence="6" id="KW-1185">Reference proteome</keyword>
<dbReference type="AlphaFoldDB" id="A0A1C5A260"/>
<comment type="cofactor">
    <cofactor evidence="1">
        <name>FAD</name>
        <dbReference type="ChEBI" id="CHEBI:57692"/>
    </cofactor>
</comment>
<protein>
    <submittedName>
        <fullName evidence="5">2-polyprenyl-6-methoxyphenol hydroxylase</fullName>
    </submittedName>
</protein>
<dbReference type="Gene3D" id="3.50.50.60">
    <property type="entry name" value="FAD/NAD(P)-binding domain"/>
    <property type="match status" value="2"/>
</dbReference>
<organism evidence="5 6">
    <name type="scientific">Micromonospora matsumotoense</name>
    <dbReference type="NCBI Taxonomy" id="121616"/>
    <lineage>
        <taxon>Bacteria</taxon>
        <taxon>Bacillati</taxon>
        <taxon>Actinomycetota</taxon>
        <taxon>Actinomycetes</taxon>
        <taxon>Micromonosporales</taxon>
        <taxon>Micromonosporaceae</taxon>
        <taxon>Micromonospora</taxon>
    </lineage>
</organism>
<name>A0A1C5A260_9ACTN</name>
<proteinExistence type="predicted"/>
<dbReference type="Proteomes" id="UP000198797">
    <property type="component" value="Unassembled WGS sequence"/>
</dbReference>
<evidence type="ECO:0000259" key="4">
    <source>
        <dbReference type="Pfam" id="PF01494"/>
    </source>
</evidence>
<evidence type="ECO:0000256" key="2">
    <source>
        <dbReference type="ARBA" id="ARBA00022630"/>
    </source>
</evidence>
<dbReference type="OrthoDB" id="3647401at2"/>